<keyword evidence="1" id="KW-0472">Membrane</keyword>
<proteinExistence type="predicted"/>
<evidence type="ECO:0000313" key="2">
    <source>
        <dbReference type="EMBL" id="SPD33158.1"/>
    </source>
</evidence>
<protein>
    <submittedName>
        <fullName evidence="2">Uncharacterized protein</fullName>
    </submittedName>
</protein>
<reference evidence="2" key="1">
    <citation type="submission" date="2018-02" db="EMBL/GenBank/DDBJ databases">
        <authorList>
            <person name="Cohen D.B."/>
            <person name="Kent A.D."/>
        </authorList>
    </citation>
    <scope>NUCLEOTIDE SEQUENCE</scope>
</reference>
<keyword evidence="1" id="KW-0812">Transmembrane</keyword>
<dbReference type="AlphaFoldDB" id="A0A2N9J8H9"/>
<evidence type="ECO:0000256" key="1">
    <source>
        <dbReference type="SAM" id="Phobius"/>
    </source>
</evidence>
<accession>A0A2N9J8H9</accession>
<gene>
    <name evidence="2" type="ORF">FSB_LOCUS61040</name>
</gene>
<keyword evidence="1" id="KW-1133">Transmembrane helix</keyword>
<sequence>MLSPLFSVLHNSPLSSVDFVVAWWLTVGNGLGFAPILISAWWYGGWWSRGLNVLGTG</sequence>
<name>A0A2N9J8H9_FAGSY</name>
<dbReference type="EMBL" id="OIVN01006439">
    <property type="protein sequence ID" value="SPD33158.1"/>
    <property type="molecule type" value="Genomic_DNA"/>
</dbReference>
<organism evidence="2">
    <name type="scientific">Fagus sylvatica</name>
    <name type="common">Beechnut</name>
    <dbReference type="NCBI Taxonomy" id="28930"/>
    <lineage>
        <taxon>Eukaryota</taxon>
        <taxon>Viridiplantae</taxon>
        <taxon>Streptophyta</taxon>
        <taxon>Embryophyta</taxon>
        <taxon>Tracheophyta</taxon>
        <taxon>Spermatophyta</taxon>
        <taxon>Magnoliopsida</taxon>
        <taxon>eudicotyledons</taxon>
        <taxon>Gunneridae</taxon>
        <taxon>Pentapetalae</taxon>
        <taxon>rosids</taxon>
        <taxon>fabids</taxon>
        <taxon>Fagales</taxon>
        <taxon>Fagaceae</taxon>
        <taxon>Fagus</taxon>
    </lineage>
</organism>
<feature type="transmembrane region" description="Helical" evidence="1">
    <location>
        <begin position="20"/>
        <end position="43"/>
    </location>
</feature>